<feature type="transmembrane region" description="Helical" evidence="2">
    <location>
        <begin position="153"/>
        <end position="172"/>
    </location>
</feature>
<dbReference type="Proteomes" id="UP000001861">
    <property type="component" value="Unassembled WGS sequence"/>
</dbReference>
<protein>
    <submittedName>
        <fullName evidence="3">Uncharacterized protein</fullName>
    </submittedName>
</protein>
<reference evidence="3 4" key="1">
    <citation type="journal article" date="2010" name="Proc. Natl. Acad. Sci. U.S.A.">
        <title>Insights into evolution of multicellular fungi from the assembled chromosomes of the mushroom Coprinopsis cinerea (Coprinus cinereus).</title>
        <authorList>
            <person name="Stajich J.E."/>
            <person name="Wilke S.K."/>
            <person name="Ahren D."/>
            <person name="Au C.H."/>
            <person name="Birren B.W."/>
            <person name="Borodovsky M."/>
            <person name="Burns C."/>
            <person name="Canback B."/>
            <person name="Casselton L.A."/>
            <person name="Cheng C.K."/>
            <person name="Deng J."/>
            <person name="Dietrich F.S."/>
            <person name="Fargo D.C."/>
            <person name="Farman M.L."/>
            <person name="Gathman A.C."/>
            <person name="Goldberg J."/>
            <person name="Guigo R."/>
            <person name="Hoegger P.J."/>
            <person name="Hooker J.B."/>
            <person name="Huggins A."/>
            <person name="James T.Y."/>
            <person name="Kamada T."/>
            <person name="Kilaru S."/>
            <person name="Kodira C."/>
            <person name="Kues U."/>
            <person name="Kupfer D."/>
            <person name="Kwan H.S."/>
            <person name="Lomsadze A."/>
            <person name="Li W."/>
            <person name="Lilly W.W."/>
            <person name="Ma L.J."/>
            <person name="Mackey A.J."/>
            <person name="Manning G."/>
            <person name="Martin F."/>
            <person name="Muraguchi H."/>
            <person name="Natvig D.O."/>
            <person name="Palmerini H."/>
            <person name="Ramesh M.A."/>
            <person name="Rehmeyer C.J."/>
            <person name="Roe B.A."/>
            <person name="Shenoy N."/>
            <person name="Stanke M."/>
            <person name="Ter-Hovhannisyan V."/>
            <person name="Tunlid A."/>
            <person name="Velagapudi R."/>
            <person name="Vision T.J."/>
            <person name="Zeng Q."/>
            <person name="Zolan M.E."/>
            <person name="Pukkila P.J."/>
        </authorList>
    </citation>
    <scope>NUCLEOTIDE SEQUENCE [LARGE SCALE GENOMIC DNA]</scope>
    <source>
        <strain evidence="4">Okayama-7 / 130 / ATCC MYA-4618 / FGSC 9003</strain>
    </source>
</reference>
<gene>
    <name evidence="3" type="ORF">CC1G_15369</name>
</gene>
<feature type="transmembrane region" description="Helical" evidence="2">
    <location>
        <begin position="193"/>
        <end position="216"/>
    </location>
</feature>
<dbReference type="KEGG" id="cci:CC1G_15369"/>
<comment type="caution">
    <text evidence="3">The sequence shown here is derived from an EMBL/GenBank/DDBJ whole genome shotgun (WGS) entry which is preliminary data.</text>
</comment>
<evidence type="ECO:0000256" key="2">
    <source>
        <dbReference type="SAM" id="Phobius"/>
    </source>
</evidence>
<keyword evidence="2" id="KW-0812">Transmembrane</keyword>
<evidence type="ECO:0000313" key="3">
    <source>
        <dbReference type="EMBL" id="EFI26597.1"/>
    </source>
</evidence>
<dbReference type="HOGENOM" id="CLU_044614_4_0_1"/>
<evidence type="ECO:0000256" key="1">
    <source>
        <dbReference type="SAM" id="MobiDB-lite"/>
    </source>
</evidence>
<proteinExistence type="predicted"/>
<dbReference type="InParanoid" id="D6RQK0"/>
<dbReference type="AlphaFoldDB" id="D6RQK0"/>
<sequence length="319" mass="35508">MSDAERAHRTILTIASVNYTGDVISTIGLGEHPIPFPGPTSSTGTDNATQGLQMFMAIYGLTVYLDTPLEAKKGRLPYIIISFIIFILSAIDMALNHYLEFRKLFYSEDTLWIMVVPAIMYFGFLGTTLAYLIREVIGDTNAEFDVRFSLANILLTGAFNIIITSLICFRLIRAHSKLSRLLPGRNMRAYRNVVNILTESALPIALFGPLAAILYACAILGRMDNVPARLYVTARFFDNLYCTFAALSPQLIIFRVTTGRSFTSYEQTKVGNRTTRISQPIIFYNGRDLDTMDVEESRSGDGRGDSDLGTENEKGNTGR</sequence>
<keyword evidence="2" id="KW-1133">Transmembrane helix</keyword>
<dbReference type="GeneID" id="9378527"/>
<dbReference type="VEuPathDB" id="FungiDB:CC1G_15369"/>
<dbReference type="OrthoDB" id="2751465at2759"/>
<feature type="transmembrane region" description="Helical" evidence="2">
    <location>
        <begin position="76"/>
        <end position="99"/>
    </location>
</feature>
<accession>D6RQK0</accession>
<evidence type="ECO:0000313" key="4">
    <source>
        <dbReference type="Proteomes" id="UP000001861"/>
    </source>
</evidence>
<dbReference type="EMBL" id="AACS02000012">
    <property type="protein sequence ID" value="EFI26597.1"/>
    <property type="molecule type" value="Genomic_DNA"/>
</dbReference>
<keyword evidence="4" id="KW-1185">Reference proteome</keyword>
<dbReference type="RefSeq" id="XP_002910091.1">
    <property type="nucleotide sequence ID" value="XM_002910045.1"/>
</dbReference>
<feature type="region of interest" description="Disordered" evidence="1">
    <location>
        <begin position="294"/>
        <end position="319"/>
    </location>
</feature>
<feature type="transmembrane region" description="Helical" evidence="2">
    <location>
        <begin position="111"/>
        <end position="133"/>
    </location>
</feature>
<name>D6RQK0_COPC7</name>
<keyword evidence="2" id="KW-0472">Membrane</keyword>
<organism evidence="3 4">
    <name type="scientific">Coprinopsis cinerea (strain Okayama-7 / 130 / ATCC MYA-4618 / FGSC 9003)</name>
    <name type="common">Inky cap fungus</name>
    <name type="synonym">Hormographiella aspergillata</name>
    <dbReference type="NCBI Taxonomy" id="240176"/>
    <lineage>
        <taxon>Eukaryota</taxon>
        <taxon>Fungi</taxon>
        <taxon>Dikarya</taxon>
        <taxon>Basidiomycota</taxon>
        <taxon>Agaricomycotina</taxon>
        <taxon>Agaricomycetes</taxon>
        <taxon>Agaricomycetidae</taxon>
        <taxon>Agaricales</taxon>
        <taxon>Agaricineae</taxon>
        <taxon>Psathyrellaceae</taxon>
        <taxon>Coprinopsis</taxon>
    </lineage>
</organism>